<evidence type="ECO:0000256" key="19">
    <source>
        <dbReference type="ARBA" id="ARBA00049244"/>
    </source>
</evidence>
<dbReference type="Pfam" id="PF00136">
    <property type="entry name" value="DNA_pol_B"/>
    <property type="match status" value="1"/>
</dbReference>
<evidence type="ECO:0000256" key="7">
    <source>
        <dbReference type="ARBA" id="ARBA00022705"/>
    </source>
</evidence>
<dbReference type="Pfam" id="PF14260">
    <property type="entry name" value="zf-C4pol"/>
    <property type="match status" value="1"/>
</dbReference>
<dbReference type="InterPro" id="IPR012337">
    <property type="entry name" value="RNaseH-like_sf"/>
</dbReference>
<keyword evidence="10 20" id="KW-0863">Zinc-finger</keyword>
<keyword evidence="26" id="KW-1185">Reference proteome</keyword>
<evidence type="ECO:0000256" key="6">
    <source>
        <dbReference type="ARBA" id="ARBA00022695"/>
    </source>
</evidence>
<dbReference type="FunFam" id="3.30.420.10:FF:000004">
    <property type="entry name" value="DNA polymerase"/>
    <property type="match status" value="1"/>
</dbReference>
<evidence type="ECO:0000256" key="2">
    <source>
        <dbReference type="ARBA" id="ARBA00004123"/>
    </source>
</evidence>
<dbReference type="GO" id="GO:0006297">
    <property type="term" value="P:nucleotide-excision repair, DNA gap filling"/>
    <property type="evidence" value="ECO:0007669"/>
    <property type="project" value="TreeGrafter"/>
</dbReference>
<keyword evidence="13" id="KW-0269">Exonuclease</keyword>
<keyword evidence="8" id="KW-0540">Nuclease</keyword>
<feature type="compositionally biased region" description="Basic and acidic residues" evidence="21">
    <location>
        <begin position="63"/>
        <end position="73"/>
    </location>
</feature>
<dbReference type="PROSITE" id="PS00116">
    <property type="entry name" value="DNA_POLYMERASE_B"/>
    <property type="match status" value="1"/>
</dbReference>
<evidence type="ECO:0000256" key="9">
    <source>
        <dbReference type="ARBA" id="ARBA00022723"/>
    </source>
</evidence>
<comment type="subcellular location">
    <subcellularLocation>
        <location evidence="2 20">Nucleus</location>
    </subcellularLocation>
</comment>
<feature type="compositionally biased region" description="Basic and acidic residues" evidence="21">
    <location>
        <begin position="16"/>
        <end position="37"/>
    </location>
</feature>
<evidence type="ECO:0000256" key="10">
    <source>
        <dbReference type="ARBA" id="ARBA00022771"/>
    </source>
</evidence>
<dbReference type="FunFam" id="1.10.287.690:FF:000001">
    <property type="entry name" value="DNA polymerase"/>
    <property type="match status" value="1"/>
</dbReference>
<dbReference type="Proteomes" id="UP000887540">
    <property type="component" value="Unplaced"/>
</dbReference>
<dbReference type="InterPro" id="IPR006133">
    <property type="entry name" value="DNA-dir_DNA_pol_B_exonuc"/>
</dbReference>
<evidence type="ECO:0000256" key="16">
    <source>
        <dbReference type="ARBA" id="ARBA00023014"/>
    </source>
</evidence>
<dbReference type="Gene3D" id="3.90.1600.10">
    <property type="entry name" value="Palm domain of DNA polymerase"/>
    <property type="match status" value="1"/>
</dbReference>
<dbReference type="AlphaFoldDB" id="A0A914E9W9"/>
<dbReference type="Gene3D" id="1.10.287.690">
    <property type="entry name" value="Helix hairpin bin"/>
    <property type="match status" value="1"/>
</dbReference>
<evidence type="ECO:0000256" key="8">
    <source>
        <dbReference type="ARBA" id="ARBA00022722"/>
    </source>
</evidence>
<dbReference type="PRINTS" id="PR00106">
    <property type="entry name" value="DNAPOLB"/>
</dbReference>
<name>A0A914E9W9_9BILA</name>
<evidence type="ECO:0000256" key="13">
    <source>
        <dbReference type="ARBA" id="ARBA00022839"/>
    </source>
</evidence>
<evidence type="ECO:0000256" key="14">
    <source>
        <dbReference type="ARBA" id="ARBA00022932"/>
    </source>
</evidence>
<keyword evidence="9 20" id="KW-0479">Metal-binding</keyword>
<evidence type="ECO:0000256" key="1">
    <source>
        <dbReference type="ARBA" id="ARBA00001966"/>
    </source>
</evidence>
<dbReference type="GO" id="GO:0008270">
    <property type="term" value="F:zinc ion binding"/>
    <property type="evidence" value="ECO:0007669"/>
    <property type="project" value="UniProtKB-KW"/>
</dbReference>
<evidence type="ECO:0000259" key="23">
    <source>
        <dbReference type="Pfam" id="PF03104"/>
    </source>
</evidence>
<proteinExistence type="inferred from homology"/>
<dbReference type="GO" id="GO:0000166">
    <property type="term" value="F:nucleotide binding"/>
    <property type="evidence" value="ECO:0007669"/>
    <property type="project" value="InterPro"/>
</dbReference>
<dbReference type="Pfam" id="PF24055">
    <property type="entry name" value="POL3_N"/>
    <property type="match status" value="1"/>
</dbReference>
<protein>
    <recommendedName>
        <fullName evidence="20">DNA polymerase</fullName>
        <ecNumber evidence="20">2.7.7.7</ecNumber>
    </recommendedName>
</protein>
<evidence type="ECO:0000259" key="24">
    <source>
        <dbReference type="Pfam" id="PF14260"/>
    </source>
</evidence>
<feature type="compositionally biased region" description="Polar residues" evidence="21">
    <location>
        <begin position="38"/>
        <end position="51"/>
    </location>
</feature>
<organism evidence="26 27">
    <name type="scientific">Acrobeloides nanus</name>
    <dbReference type="NCBI Taxonomy" id="290746"/>
    <lineage>
        <taxon>Eukaryota</taxon>
        <taxon>Metazoa</taxon>
        <taxon>Ecdysozoa</taxon>
        <taxon>Nematoda</taxon>
        <taxon>Chromadorea</taxon>
        <taxon>Rhabditida</taxon>
        <taxon>Tylenchina</taxon>
        <taxon>Cephalobomorpha</taxon>
        <taxon>Cephaloboidea</taxon>
        <taxon>Cephalobidae</taxon>
        <taxon>Acrobeloides</taxon>
    </lineage>
</organism>
<evidence type="ECO:0000313" key="27">
    <source>
        <dbReference type="WBParaSite" id="ACRNAN_scaffold656.g12935.t1"/>
    </source>
</evidence>
<comment type="cofactor">
    <cofactor evidence="1 20">
        <name>[4Fe-4S] cluster</name>
        <dbReference type="ChEBI" id="CHEBI:49883"/>
    </cofactor>
</comment>
<evidence type="ECO:0000256" key="21">
    <source>
        <dbReference type="SAM" id="MobiDB-lite"/>
    </source>
</evidence>
<evidence type="ECO:0000256" key="20">
    <source>
        <dbReference type="RuleBase" id="RU000442"/>
    </source>
</evidence>
<dbReference type="GO" id="GO:0003677">
    <property type="term" value="F:DNA binding"/>
    <property type="evidence" value="ECO:0007669"/>
    <property type="project" value="UniProtKB-KW"/>
</dbReference>
<keyword evidence="11" id="KW-0378">Hydrolase</keyword>
<keyword evidence="17 20" id="KW-0238">DNA-binding</keyword>
<keyword evidence="14 20" id="KW-0239">DNA-directed DNA polymerase</keyword>
<dbReference type="InterPro" id="IPR050240">
    <property type="entry name" value="DNA_pol_type-B"/>
</dbReference>
<dbReference type="GO" id="GO:0008296">
    <property type="term" value="F:3'-5'-DNA exonuclease activity"/>
    <property type="evidence" value="ECO:0007669"/>
    <property type="project" value="TreeGrafter"/>
</dbReference>
<keyword evidence="16 20" id="KW-0411">Iron-sulfur</keyword>
<evidence type="ECO:0000313" key="26">
    <source>
        <dbReference type="Proteomes" id="UP000887540"/>
    </source>
</evidence>
<evidence type="ECO:0000256" key="5">
    <source>
        <dbReference type="ARBA" id="ARBA00022679"/>
    </source>
</evidence>
<evidence type="ECO:0000256" key="4">
    <source>
        <dbReference type="ARBA" id="ARBA00022485"/>
    </source>
</evidence>
<dbReference type="EC" id="2.7.7.7" evidence="20"/>
<dbReference type="GO" id="GO:0045004">
    <property type="term" value="P:DNA replication proofreading"/>
    <property type="evidence" value="ECO:0007669"/>
    <property type="project" value="TreeGrafter"/>
</dbReference>
<dbReference type="InterPro" id="IPR025687">
    <property type="entry name" value="Znf-C4pol"/>
</dbReference>
<dbReference type="Gene3D" id="3.30.342.10">
    <property type="entry name" value="DNA Polymerase, chain B, domain 1"/>
    <property type="match status" value="1"/>
</dbReference>
<dbReference type="InterPro" id="IPR056435">
    <property type="entry name" value="DPOD/Z_N"/>
</dbReference>
<evidence type="ECO:0000256" key="17">
    <source>
        <dbReference type="ARBA" id="ARBA00023125"/>
    </source>
</evidence>
<feature type="domain" description="DNA-directed DNA polymerase family B multifunctional" evidence="22">
    <location>
        <begin position="526"/>
        <end position="953"/>
    </location>
</feature>
<dbReference type="Gene3D" id="1.10.132.60">
    <property type="entry name" value="DNA polymerase family B, C-terminal domain"/>
    <property type="match status" value="1"/>
</dbReference>
<feature type="domain" description="DNA polymerase delta/zeta catalytic subunit N-terminal" evidence="25">
    <location>
        <begin position="121"/>
        <end position="202"/>
    </location>
</feature>
<dbReference type="GO" id="GO:0006287">
    <property type="term" value="P:base-excision repair, gap-filling"/>
    <property type="evidence" value="ECO:0007669"/>
    <property type="project" value="TreeGrafter"/>
</dbReference>
<dbReference type="InterPro" id="IPR006172">
    <property type="entry name" value="DNA-dir_DNA_pol_B"/>
</dbReference>
<dbReference type="InterPro" id="IPR036397">
    <property type="entry name" value="RNaseH_sf"/>
</dbReference>
<dbReference type="CDD" id="cd05533">
    <property type="entry name" value="POLBc_delta"/>
    <property type="match status" value="1"/>
</dbReference>
<reference evidence="27" key="1">
    <citation type="submission" date="2022-11" db="UniProtKB">
        <authorList>
            <consortium name="WormBaseParasite"/>
        </authorList>
    </citation>
    <scope>IDENTIFICATION</scope>
</reference>
<dbReference type="Gene3D" id="3.30.420.10">
    <property type="entry name" value="Ribonuclease H-like superfamily/Ribonuclease H"/>
    <property type="match status" value="1"/>
</dbReference>
<dbReference type="WBParaSite" id="ACRNAN_scaffold656.g12935.t1">
    <property type="protein sequence ID" value="ACRNAN_scaffold656.g12935.t1"/>
    <property type="gene ID" value="ACRNAN_scaffold656.g12935"/>
</dbReference>
<dbReference type="PANTHER" id="PTHR10322:SF23">
    <property type="entry name" value="DNA POLYMERASE DELTA CATALYTIC SUBUNIT"/>
    <property type="match status" value="1"/>
</dbReference>
<evidence type="ECO:0000256" key="18">
    <source>
        <dbReference type="ARBA" id="ARBA00023242"/>
    </source>
</evidence>
<keyword evidence="12 20" id="KW-0862">Zinc</keyword>
<keyword evidence="15 20" id="KW-0408">Iron</keyword>
<keyword evidence="18 20" id="KW-0539">Nucleus</keyword>
<evidence type="ECO:0000259" key="22">
    <source>
        <dbReference type="Pfam" id="PF00136"/>
    </source>
</evidence>
<evidence type="ECO:0000259" key="25">
    <source>
        <dbReference type="Pfam" id="PF24055"/>
    </source>
</evidence>
<dbReference type="InterPro" id="IPR017964">
    <property type="entry name" value="DNA-dir_DNA_pol_B_CS"/>
</dbReference>
<sequence length="1094" mass="123732">MSSAGKKRPAQPNQDHPSKRKDDKPEVKGTFEAKLETLDSQLQSSNGNQGYSAPAGIDLDSQNPRDKWTRPPLRDGIGTNTNKSIAFQVVDLDYFMDKEDVVIRLFGATATENSICANVRGYCPYFYALAPEDFKEEHREHAINILNDLLRNHARSGFGLDKEVEHFVKDVQIVHGGNIYNYRPDNLQQTFLKISIVSPRLITGCRNILQQGVDLTGTGRKSLDAFEANIDFEVRFMVDTDLVGCGWVEMKAGKYKNVPDAKKCTTCQIELTINVNDVIVHPPTTPEWSDIAPLRTLSFDIECLGRKGVFPDASQDPVIQIANMVQIQGQFEPFIRNVFVLGTCAPIIGSEVIECKDEIELLQEWSKFIRKVDPDILTGYNIQNFDLPYILERAKALKVDSRVGLLSRLLTTPCKIRDAVLSSKQMGSRNNKLIAMEGRIIFDVLQVVLRDYKLRSYTLNSVSYHFLGEQKEDVEYNKIAELHNGTNLTRRRIAVYCMKDAYLPLRLLDKLLSLINYIEMARVTGVPVNFLIFRGQQIKVVSQLMRKTKAENLFLPVVEAKQADEAYEGATVLEPVRGYYNEPIATLDFASLYPSIMIAHNLCYTTLLGKPHPGMELDKDYIKTPAGNFFVKSHLRKGLLPRVLDDLLAARKKAKNDLKNEKDPFRKMVLNGRQQALKISANSVYGFTGAMVGKLPCVQISQSVTSFGRQMIDETKATVERIFKKGAFDGKCPVDAQVIYGDTDSVMVKFGVQSVAEAMELGKIGAEEVSKIFVKPIKLEFEKMYPYLLINKKRYAGLYWTKPDKHDKMDCKGLETVRRDNCPLVSKALSVCLEKMDKDGAINYAKRIISDLLCNRIDISMLIITKELTKTGDKYQAKQAHVELAERMYKRDPGSAPRLGDRVPYVVTAGNKNDPISKRAEHPLYVLHNSLPIDKQYYLEHQLAKPLARIFDPLFNDKAEEMLLKGEHTRTQITRAPKIGGLVGWAKQAKKVPTCLGCKAQLKEVNGIVPPVCDHCMPKIHVIYALKVATLRNAEHRFARLWTECQNCAGTLRDEVFCSAQDCPIFYMREKVKIDLKEQYDVFQRFTNFSNALK</sequence>
<accession>A0A914E9W9</accession>
<dbReference type="InterPro" id="IPR023211">
    <property type="entry name" value="DNA_pol_palm_dom_sf"/>
</dbReference>
<comment type="catalytic activity">
    <reaction evidence="19 20">
        <text>DNA(n) + a 2'-deoxyribonucleoside 5'-triphosphate = DNA(n+1) + diphosphate</text>
        <dbReference type="Rhea" id="RHEA:22508"/>
        <dbReference type="Rhea" id="RHEA-COMP:17339"/>
        <dbReference type="Rhea" id="RHEA-COMP:17340"/>
        <dbReference type="ChEBI" id="CHEBI:33019"/>
        <dbReference type="ChEBI" id="CHEBI:61560"/>
        <dbReference type="ChEBI" id="CHEBI:173112"/>
        <dbReference type="EC" id="2.7.7.7"/>
    </reaction>
</comment>
<dbReference type="CDD" id="cd05777">
    <property type="entry name" value="DNA_polB_delta_exo"/>
    <property type="match status" value="1"/>
</dbReference>
<evidence type="ECO:0000256" key="12">
    <source>
        <dbReference type="ARBA" id="ARBA00022833"/>
    </source>
</evidence>
<keyword evidence="7 20" id="KW-0235">DNA replication</keyword>
<dbReference type="InterPro" id="IPR043502">
    <property type="entry name" value="DNA/RNA_pol_sf"/>
</dbReference>
<dbReference type="SUPFAM" id="SSF53098">
    <property type="entry name" value="Ribonuclease H-like"/>
    <property type="match status" value="1"/>
</dbReference>
<keyword evidence="6 20" id="KW-0548">Nucleotidyltransferase</keyword>
<dbReference type="InterPro" id="IPR006134">
    <property type="entry name" value="DNA-dir_DNA_pol_B_multi_dom"/>
</dbReference>
<dbReference type="Pfam" id="PF03104">
    <property type="entry name" value="DNA_pol_B_exo1"/>
    <property type="match status" value="1"/>
</dbReference>
<dbReference type="SMART" id="SM00486">
    <property type="entry name" value="POLBc"/>
    <property type="match status" value="1"/>
</dbReference>
<dbReference type="SUPFAM" id="SSF56672">
    <property type="entry name" value="DNA/RNA polymerases"/>
    <property type="match status" value="1"/>
</dbReference>
<keyword evidence="5 20" id="KW-0808">Transferase</keyword>
<feature type="domain" description="DNA-directed DNA polymerase family B exonuclease" evidence="23">
    <location>
        <begin position="224"/>
        <end position="462"/>
    </location>
</feature>
<feature type="domain" description="C4-type zinc-finger of DNA polymerase delta" evidence="24">
    <location>
        <begin position="995"/>
        <end position="1069"/>
    </location>
</feature>
<evidence type="ECO:0000256" key="3">
    <source>
        <dbReference type="ARBA" id="ARBA00005755"/>
    </source>
</evidence>
<feature type="region of interest" description="Disordered" evidence="21">
    <location>
        <begin position="1"/>
        <end position="75"/>
    </location>
</feature>
<comment type="similarity">
    <text evidence="3 20">Belongs to the DNA polymerase type-B family.</text>
</comment>
<dbReference type="GO" id="GO:0051539">
    <property type="term" value="F:4 iron, 4 sulfur cluster binding"/>
    <property type="evidence" value="ECO:0007669"/>
    <property type="project" value="UniProtKB-KW"/>
</dbReference>
<evidence type="ECO:0000256" key="11">
    <source>
        <dbReference type="ARBA" id="ARBA00022801"/>
    </source>
</evidence>
<keyword evidence="4 20" id="KW-0004">4Fe-4S</keyword>
<dbReference type="InterPro" id="IPR042087">
    <property type="entry name" value="DNA_pol_B_thumb"/>
</dbReference>
<dbReference type="NCBIfam" id="TIGR00592">
    <property type="entry name" value="pol2"/>
    <property type="match status" value="1"/>
</dbReference>
<evidence type="ECO:0000256" key="15">
    <source>
        <dbReference type="ARBA" id="ARBA00023004"/>
    </source>
</evidence>
<dbReference type="PANTHER" id="PTHR10322">
    <property type="entry name" value="DNA POLYMERASE CATALYTIC SUBUNIT"/>
    <property type="match status" value="1"/>
</dbReference>
<dbReference type="GO" id="GO:0043625">
    <property type="term" value="C:delta DNA polymerase complex"/>
    <property type="evidence" value="ECO:0007669"/>
    <property type="project" value="TreeGrafter"/>
</dbReference>
<dbReference type="GO" id="GO:0003887">
    <property type="term" value="F:DNA-directed DNA polymerase activity"/>
    <property type="evidence" value="ECO:0007669"/>
    <property type="project" value="UniProtKB-KW"/>
</dbReference>